<feature type="domain" description="Mur ligase C-terminal" evidence="7">
    <location>
        <begin position="196"/>
        <end position="315"/>
    </location>
</feature>
<comment type="function">
    <text evidence="6">Involved in cell wall formation. Catalyzes the final step in the synthesis of UDP-N-acetylmuramoyl-pentapeptide, the precursor of murein.</text>
</comment>
<dbReference type="Gene3D" id="3.40.1190.10">
    <property type="entry name" value="Mur-like, catalytic domain"/>
    <property type="match status" value="1"/>
</dbReference>
<keyword evidence="6" id="KW-0133">Cell shape</keyword>
<dbReference type="RefSeq" id="WP_205519034.1">
    <property type="nucleotide sequence ID" value="NZ_CP070506.1"/>
</dbReference>
<dbReference type="InterPro" id="IPR013221">
    <property type="entry name" value="Mur_ligase_cen"/>
</dbReference>
<evidence type="ECO:0000256" key="4">
    <source>
        <dbReference type="ARBA" id="ARBA00022840"/>
    </source>
</evidence>
<evidence type="ECO:0000313" key="10">
    <source>
        <dbReference type="Proteomes" id="UP000663249"/>
    </source>
</evidence>
<sequence>MLRRAASVAVLVTHGNLNNEIGVPLTLLRLRDRHRFAVIELGANHPGEIALLADLARPTLGLITNAGLDHIAGFGGSEGAARANGEMFAAMDDAGIALLNADDPCFPIWTALANGRRIIGYSLSSAQVDVQGAWHSTAYGGRLVIQSPWGGLDIELALTGRHNAANALAAATAALVLGVPANVIAAGLAEVQPIKGRMQPLVGLHGARLIDDSYNANPSSLHAALAVLADTQGERVLVLGDMAELGETAMEWHCQAGRSARAAGVNRLFALGELSRHAVDTFGQGARHFQSHEALASALRDTLHANITALIKGSRCMHMENLVDDLISHPSKRNREQ</sequence>
<feature type="domain" description="Mur ligase central" evidence="8">
    <location>
        <begin position="5"/>
        <end position="174"/>
    </location>
</feature>
<dbReference type="Pfam" id="PF08245">
    <property type="entry name" value="Mur_ligase_M"/>
    <property type="match status" value="1"/>
</dbReference>
<evidence type="ECO:0000259" key="7">
    <source>
        <dbReference type="Pfam" id="PF02875"/>
    </source>
</evidence>
<gene>
    <name evidence="9" type="primary">murF</name>
    <name evidence="9" type="ORF">JTY93_13070</name>
</gene>
<dbReference type="PANTHER" id="PTHR43024">
    <property type="entry name" value="UDP-N-ACETYLMURAMOYL-TRIPEPTIDE--D-ALANYL-D-ALANINE LIGASE"/>
    <property type="match status" value="1"/>
</dbReference>
<keyword evidence="6" id="KW-0573">Peptidoglycan synthesis</keyword>
<name>A0ABX7K3R8_9PSED</name>
<evidence type="ECO:0000256" key="1">
    <source>
        <dbReference type="ARBA" id="ARBA00022598"/>
    </source>
</evidence>
<dbReference type="SUPFAM" id="SSF53244">
    <property type="entry name" value="MurD-like peptide ligases, peptide-binding domain"/>
    <property type="match status" value="1"/>
</dbReference>
<dbReference type="EC" id="6.3.2.10" evidence="6"/>
<accession>A0ABX7K3R8</accession>
<dbReference type="NCBIfam" id="TIGR01143">
    <property type="entry name" value="murF"/>
    <property type="match status" value="1"/>
</dbReference>
<evidence type="ECO:0000256" key="3">
    <source>
        <dbReference type="ARBA" id="ARBA00022741"/>
    </source>
</evidence>
<comment type="pathway">
    <text evidence="6">Cell wall biogenesis; peptidoglycan biosynthesis.</text>
</comment>
<dbReference type="SUPFAM" id="SSF53623">
    <property type="entry name" value="MurD-like peptide ligases, catalytic domain"/>
    <property type="match status" value="1"/>
</dbReference>
<keyword evidence="1 9" id="KW-0436">Ligase</keyword>
<keyword evidence="10" id="KW-1185">Reference proteome</keyword>
<reference evidence="9 10" key="1">
    <citation type="submission" date="2021-02" db="EMBL/GenBank/DDBJ databases">
        <title>Genomic and phenotypic characterization of Pseudomonas hygromyciniae, a novel bacterial species discovered from a commercially purchased antibiotic vial.</title>
        <authorList>
            <person name="Turner T.L."/>
            <person name="Mitra S.D."/>
            <person name="Kochan T.J."/>
            <person name="Pincus N.B."/>
            <person name="Lebrun-Corbin M."/>
            <person name="Cheung B."/>
            <person name="Gatesy S.W."/>
            <person name="Afzal T."/>
            <person name="Ozer E.A."/>
            <person name="Hauser A.R."/>
        </authorList>
    </citation>
    <scope>NUCLEOTIDE SEQUENCE [LARGE SCALE GENOMIC DNA]</scope>
    <source>
        <strain evidence="9 10">SDM007</strain>
    </source>
</reference>
<keyword evidence="2 6" id="KW-0132">Cell division</keyword>
<keyword evidence="4" id="KW-0067">ATP-binding</keyword>
<dbReference type="InterPro" id="IPR036565">
    <property type="entry name" value="Mur-like_cat_sf"/>
</dbReference>
<evidence type="ECO:0000256" key="2">
    <source>
        <dbReference type="ARBA" id="ARBA00022618"/>
    </source>
</evidence>
<evidence type="ECO:0000259" key="8">
    <source>
        <dbReference type="Pfam" id="PF08245"/>
    </source>
</evidence>
<dbReference type="Proteomes" id="UP000663249">
    <property type="component" value="Chromosome"/>
</dbReference>
<evidence type="ECO:0000313" key="9">
    <source>
        <dbReference type="EMBL" id="QSB42296.1"/>
    </source>
</evidence>
<dbReference type="PANTHER" id="PTHR43024:SF1">
    <property type="entry name" value="UDP-N-ACETYLMURAMOYL-TRIPEPTIDE--D-ALANYL-D-ALANINE LIGASE"/>
    <property type="match status" value="1"/>
</dbReference>
<organism evidence="9 10">
    <name type="scientific">Pseudomonas hygromyciniae</name>
    <dbReference type="NCBI Taxonomy" id="2812000"/>
    <lineage>
        <taxon>Bacteria</taxon>
        <taxon>Pseudomonadati</taxon>
        <taxon>Pseudomonadota</taxon>
        <taxon>Gammaproteobacteria</taxon>
        <taxon>Pseudomonadales</taxon>
        <taxon>Pseudomonadaceae</taxon>
        <taxon>Pseudomonas</taxon>
    </lineage>
</organism>
<dbReference type="Pfam" id="PF02875">
    <property type="entry name" value="Mur_ligase_C"/>
    <property type="match status" value="1"/>
</dbReference>
<dbReference type="InterPro" id="IPR036615">
    <property type="entry name" value="Mur_ligase_C_dom_sf"/>
</dbReference>
<protein>
    <recommendedName>
        <fullName evidence="6">UDP-N-acetylmuramoyl-tripeptide--D-alanyl-D-alanine ligase</fullName>
        <ecNumber evidence="6">6.3.2.10</ecNumber>
    </recommendedName>
</protein>
<dbReference type="EMBL" id="CP070506">
    <property type="protein sequence ID" value="QSB42296.1"/>
    <property type="molecule type" value="Genomic_DNA"/>
</dbReference>
<dbReference type="GO" id="GO:0016874">
    <property type="term" value="F:ligase activity"/>
    <property type="evidence" value="ECO:0007669"/>
    <property type="project" value="UniProtKB-KW"/>
</dbReference>
<comment type="catalytic activity">
    <reaction evidence="6">
        <text>D-alanyl-D-alanine + UDP-N-acetyl-alpha-D-muramoyl-L-alanyl-gamma-D-glutamyl-meso-2,6-diaminopimelate + ATP = UDP-N-acetyl-alpha-D-muramoyl-L-alanyl-gamma-D-glutamyl-meso-2,6-diaminopimeloyl-D-alanyl-D-alanine + ADP + phosphate + H(+)</text>
        <dbReference type="Rhea" id="RHEA:28374"/>
        <dbReference type="ChEBI" id="CHEBI:15378"/>
        <dbReference type="ChEBI" id="CHEBI:30616"/>
        <dbReference type="ChEBI" id="CHEBI:43474"/>
        <dbReference type="ChEBI" id="CHEBI:57822"/>
        <dbReference type="ChEBI" id="CHEBI:61386"/>
        <dbReference type="ChEBI" id="CHEBI:83905"/>
        <dbReference type="ChEBI" id="CHEBI:456216"/>
        <dbReference type="EC" id="6.3.2.10"/>
    </reaction>
</comment>
<keyword evidence="3" id="KW-0547">Nucleotide-binding</keyword>
<dbReference type="InterPro" id="IPR004101">
    <property type="entry name" value="Mur_ligase_C"/>
</dbReference>
<evidence type="ECO:0000256" key="5">
    <source>
        <dbReference type="ARBA" id="ARBA00023306"/>
    </source>
</evidence>
<comment type="subcellular location">
    <subcellularLocation>
        <location evidence="6">Cytoplasm</location>
    </subcellularLocation>
</comment>
<proteinExistence type="predicted"/>
<dbReference type="InterPro" id="IPR051046">
    <property type="entry name" value="MurCDEF_CellWall_CoF430Synth"/>
</dbReference>
<evidence type="ECO:0000256" key="6">
    <source>
        <dbReference type="RuleBase" id="RU004136"/>
    </source>
</evidence>
<keyword evidence="6" id="KW-0961">Cell wall biogenesis/degradation</keyword>
<dbReference type="InterPro" id="IPR005863">
    <property type="entry name" value="UDP-N-AcMur_synth"/>
</dbReference>
<dbReference type="Gene3D" id="3.90.190.20">
    <property type="entry name" value="Mur ligase, C-terminal domain"/>
    <property type="match status" value="1"/>
</dbReference>
<keyword evidence="5 6" id="KW-0131">Cell cycle</keyword>